<dbReference type="InterPro" id="IPR041524">
    <property type="entry name" value="GH131_N"/>
</dbReference>
<evidence type="ECO:0000256" key="1">
    <source>
        <dbReference type="SAM" id="SignalP"/>
    </source>
</evidence>
<dbReference type="Pfam" id="PF18271">
    <property type="entry name" value="GH131_N"/>
    <property type="match status" value="1"/>
</dbReference>
<evidence type="ECO:0000313" key="3">
    <source>
        <dbReference type="EMBL" id="KUJ06405.1"/>
    </source>
</evidence>
<dbReference type="RefSeq" id="XP_018060760.1">
    <property type="nucleotide sequence ID" value="XM_018223381.1"/>
</dbReference>
<feature type="signal peptide" evidence="1">
    <location>
        <begin position="1"/>
        <end position="18"/>
    </location>
</feature>
<accession>A0A132B1Z3</accession>
<keyword evidence="4" id="KW-1185">Reference proteome</keyword>
<dbReference type="AlphaFoldDB" id="A0A132B1Z3"/>
<protein>
    <recommendedName>
        <fullName evidence="2">Glycoside hydrolase 131 catalytic N-terminal domain-containing protein</fullName>
    </recommendedName>
</protein>
<evidence type="ECO:0000259" key="2">
    <source>
        <dbReference type="Pfam" id="PF18271"/>
    </source>
</evidence>
<dbReference type="PANTHER" id="PTHR34612:SF2">
    <property type="entry name" value="GLYCOSIDE HYDROLASE 131 CATALYTIC N-TERMINAL DOMAIN-CONTAINING PROTEIN"/>
    <property type="match status" value="1"/>
</dbReference>
<dbReference type="OrthoDB" id="5283326at2759"/>
<feature type="domain" description="Glycoside hydrolase 131 catalytic N-terminal" evidence="2">
    <location>
        <begin position="23"/>
        <end position="283"/>
    </location>
</feature>
<organism evidence="3 4">
    <name type="scientific">Mollisia scopiformis</name>
    <name type="common">Conifer needle endophyte fungus</name>
    <name type="synonym">Phialocephala scopiformis</name>
    <dbReference type="NCBI Taxonomy" id="149040"/>
    <lineage>
        <taxon>Eukaryota</taxon>
        <taxon>Fungi</taxon>
        <taxon>Dikarya</taxon>
        <taxon>Ascomycota</taxon>
        <taxon>Pezizomycotina</taxon>
        <taxon>Leotiomycetes</taxon>
        <taxon>Helotiales</taxon>
        <taxon>Mollisiaceae</taxon>
        <taxon>Mollisia</taxon>
    </lineage>
</organism>
<dbReference type="PANTHER" id="PTHR34612">
    <property type="entry name" value="GH131_N DOMAIN-CONTAINING PROTEIN"/>
    <property type="match status" value="1"/>
</dbReference>
<keyword evidence="1" id="KW-0732">Signal</keyword>
<feature type="chain" id="PRO_5007287763" description="Glycoside hydrolase 131 catalytic N-terminal domain-containing protein" evidence="1">
    <location>
        <begin position="19"/>
        <end position="305"/>
    </location>
</feature>
<dbReference type="EMBL" id="KQ947447">
    <property type="protein sequence ID" value="KUJ06405.1"/>
    <property type="molecule type" value="Genomic_DNA"/>
</dbReference>
<dbReference type="InParanoid" id="A0A132B1Z3"/>
<dbReference type="Gene3D" id="2.60.120.1160">
    <property type="match status" value="1"/>
</dbReference>
<sequence length="305" mass="32793">MGLKFAFTSLAMATVAMAQNCPLQFDGRVPAGSTPASFDLDTSPFGTKFVFGQNLTMSQVVQLPNITGSLFDTNTIPVEVTLSDASIFAPSATNIQTGFRRAELQPASNNGTDPSTLGLKTLHFSLRKDTARPFNLSHEYQLVFLEDAAFSTNQFVLKTGTISGQPVGQNPDLLVLQGNVNQDPVDNLFNVSFAQDTWHNFGVVLDFDKNTTQVLYSTDNTPLANVTEPVFNDISGQGQFHFGALKKPTGDNLTDITKQGFQESGINEGVIYGGIFEEDSTGGCVSLSAGTASAANATVARRWRR</sequence>
<dbReference type="GeneID" id="28833107"/>
<dbReference type="Proteomes" id="UP000070700">
    <property type="component" value="Unassembled WGS sequence"/>
</dbReference>
<proteinExistence type="predicted"/>
<gene>
    <name evidence="3" type="ORF">LY89DRAFT_790567</name>
</gene>
<name>A0A132B1Z3_MOLSC</name>
<dbReference type="KEGG" id="psco:LY89DRAFT_790567"/>
<evidence type="ECO:0000313" key="4">
    <source>
        <dbReference type="Proteomes" id="UP000070700"/>
    </source>
</evidence>
<reference evidence="3 4" key="1">
    <citation type="submission" date="2015-10" db="EMBL/GenBank/DDBJ databases">
        <title>Full genome of DAOMC 229536 Phialocephala scopiformis, a fungal endophyte of spruce producing the potent anti-insectan compound rugulosin.</title>
        <authorList>
            <consortium name="DOE Joint Genome Institute"/>
            <person name="Walker A.K."/>
            <person name="Frasz S.L."/>
            <person name="Seifert K.A."/>
            <person name="Miller J.D."/>
            <person name="Mondo S.J."/>
            <person name="Labutti K."/>
            <person name="Lipzen A."/>
            <person name="Dockter R."/>
            <person name="Kennedy M."/>
            <person name="Grigoriev I.V."/>
            <person name="Spatafora J.W."/>
        </authorList>
    </citation>
    <scope>NUCLEOTIDE SEQUENCE [LARGE SCALE GENOMIC DNA]</scope>
    <source>
        <strain evidence="3 4">CBS 120377</strain>
    </source>
</reference>